<evidence type="ECO:0000313" key="3">
    <source>
        <dbReference type="Proteomes" id="UP001341840"/>
    </source>
</evidence>
<dbReference type="EMBL" id="JASCZI010211662">
    <property type="protein sequence ID" value="MED6195649.1"/>
    <property type="molecule type" value="Genomic_DNA"/>
</dbReference>
<protein>
    <submittedName>
        <fullName evidence="2">Uncharacterized protein</fullName>
    </submittedName>
</protein>
<evidence type="ECO:0000256" key="1">
    <source>
        <dbReference type="SAM" id="SignalP"/>
    </source>
</evidence>
<comment type="caution">
    <text evidence="2">The sequence shown here is derived from an EMBL/GenBank/DDBJ whole genome shotgun (WGS) entry which is preliminary data.</text>
</comment>
<reference evidence="2 3" key="1">
    <citation type="journal article" date="2023" name="Plants (Basel)">
        <title>Bridging the Gap: Combining Genomics and Transcriptomics Approaches to Understand Stylosanthes scabra, an Orphan Legume from the Brazilian Caatinga.</title>
        <authorList>
            <person name="Ferreira-Neto J.R.C."/>
            <person name="da Silva M.D."/>
            <person name="Binneck E."/>
            <person name="de Melo N.F."/>
            <person name="da Silva R.H."/>
            <person name="de Melo A.L.T.M."/>
            <person name="Pandolfi V."/>
            <person name="Bustamante F.O."/>
            <person name="Brasileiro-Vidal A.C."/>
            <person name="Benko-Iseppon A.M."/>
        </authorList>
    </citation>
    <scope>NUCLEOTIDE SEQUENCE [LARGE SCALE GENOMIC DNA]</scope>
    <source>
        <tissue evidence="2">Leaves</tissue>
    </source>
</reference>
<feature type="signal peptide" evidence="1">
    <location>
        <begin position="1"/>
        <end position="19"/>
    </location>
</feature>
<dbReference type="PANTHER" id="PTHR31431:SF1">
    <property type="entry name" value="NUCLEOPORIN NUP188"/>
    <property type="match status" value="1"/>
</dbReference>
<accession>A0ABU6XC46</accession>
<sequence length="474" mass="52462">MVLLLTLLLLVLQFNSRESHPDRVAESSDEDFSKVSNATLGLLPILCNCITTEHGMLSLSVMDLILRSFLMPRTWLPILQNHLQLQLVMLKLQDKTSSSIPMILKFFLTLARVRGGAEMLYCSGFLSSLRVLFAEPCEVFSRSGSQNPVSSYEKSETPQDIWGLGLAVITSTLQSLGDSSSGIGIVNSMIPYFFSEKAHLIFSSLNAPALPSDDHDKKRPRAQRSGISFATLKETEHTLMLMCELAKHWRSWIKAIKDVDRQLREKCIHLLAFISRGTQRLGDLSTQNAPLLCPPTTKEDFEIFLKPSYINSRKGWFALSALGCVSKQKISSLSTAITVSGEASGSTDPSPKTHFSDTVAVQLPMPEILHGLQDQSIAIVTELCASNKLRASQDTQNVCNLMLQILEMALHLELCVVQICGIRPVLGRVDDFSKEVKSLFNAMEGHAFLKASSKSLKHTISCVYPGLLQAENFM</sequence>
<proteinExistence type="predicted"/>
<dbReference type="Gene3D" id="1.25.10.70">
    <property type="match status" value="1"/>
</dbReference>
<keyword evidence="3" id="KW-1185">Reference proteome</keyword>
<keyword evidence="1" id="KW-0732">Signal</keyword>
<dbReference type="Proteomes" id="UP001341840">
    <property type="component" value="Unassembled WGS sequence"/>
</dbReference>
<feature type="chain" id="PRO_5045530228" evidence="1">
    <location>
        <begin position="20"/>
        <end position="474"/>
    </location>
</feature>
<gene>
    <name evidence="2" type="ORF">PIB30_039987</name>
</gene>
<name>A0ABU6XC46_9FABA</name>
<dbReference type="InterPro" id="IPR044840">
    <property type="entry name" value="Nup188"/>
</dbReference>
<organism evidence="2 3">
    <name type="scientific">Stylosanthes scabra</name>
    <dbReference type="NCBI Taxonomy" id="79078"/>
    <lineage>
        <taxon>Eukaryota</taxon>
        <taxon>Viridiplantae</taxon>
        <taxon>Streptophyta</taxon>
        <taxon>Embryophyta</taxon>
        <taxon>Tracheophyta</taxon>
        <taxon>Spermatophyta</taxon>
        <taxon>Magnoliopsida</taxon>
        <taxon>eudicotyledons</taxon>
        <taxon>Gunneridae</taxon>
        <taxon>Pentapetalae</taxon>
        <taxon>rosids</taxon>
        <taxon>fabids</taxon>
        <taxon>Fabales</taxon>
        <taxon>Fabaceae</taxon>
        <taxon>Papilionoideae</taxon>
        <taxon>50 kb inversion clade</taxon>
        <taxon>dalbergioids sensu lato</taxon>
        <taxon>Dalbergieae</taxon>
        <taxon>Pterocarpus clade</taxon>
        <taxon>Stylosanthes</taxon>
    </lineage>
</organism>
<dbReference type="PANTHER" id="PTHR31431">
    <property type="entry name" value="NUCLEOPORIN NUP188 HOMOLOG"/>
    <property type="match status" value="1"/>
</dbReference>
<evidence type="ECO:0000313" key="2">
    <source>
        <dbReference type="EMBL" id="MED6195649.1"/>
    </source>
</evidence>